<dbReference type="PANTHER" id="PTHR21442">
    <property type="entry name" value="CILIA- AND FLAGELLA-ASSOCIATED PROTEIN 206"/>
    <property type="match status" value="1"/>
</dbReference>
<dbReference type="GO" id="GO:0003356">
    <property type="term" value="P:regulation of cilium beat frequency"/>
    <property type="evidence" value="ECO:0007669"/>
    <property type="project" value="TreeGrafter"/>
</dbReference>
<evidence type="ECO:0000256" key="2">
    <source>
        <dbReference type="ARBA" id="ARBA00010500"/>
    </source>
</evidence>
<evidence type="ECO:0000256" key="1">
    <source>
        <dbReference type="ARBA" id="ARBA00004430"/>
    </source>
</evidence>
<evidence type="ECO:0000256" key="4">
    <source>
        <dbReference type="ARBA" id="ARBA00022490"/>
    </source>
</evidence>
<comment type="subcellular location">
    <subcellularLocation>
        <location evidence="1">Cytoplasm</location>
        <location evidence="1">Cytoskeleton</location>
        <location evidence="1">Cilium axoneme</location>
    </subcellularLocation>
</comment>
<keyword evidence="6" id="KW-0969">Cilium</keyword>
<dbReference type="PANTHER" id="PTHR21442:SF0">
    <property type="entry name" value="CILIA- AND FLAGELLA-ASSOCIATED PROTEIN 206"/>
    <property type="match status" value="1"/>
</dbReference>
<accession>X6NLV4</accession>
<comment type="caution">
    <text evidence="9">The sequence shown here is derived from an EMBL/GenBank/DDBJ whole genome shotgun (WGS) entry which is preliminary data.</text>
</comment>
<evidence type="ECO:0000256" key="8">
    <source>
        <dbReference type="ARBA" id="ARBA00023273"/>
    </source>
</evidence>
<organism evidence="9 10">
    <name type="scientific">Reticulomyxa filosa</name>
    <dbReference type="NCBI Taxonomy" id="46433"/>
    <lineage>
        <taxon>Eukaryota</taxon>
        <taxon>Sar</taxon>
        <taxon>Rhizaria</taxon>
        <taxon>Retaria</taxon>
        <taxon>Foraminifera</taxon>
        <taxon>Monothalamids</taxon>
        <taxon>Reticulomyxidae</taxon>
        <taxon>Reticulomyxa</taxon>
    </lineage>
</organism>
<dbReference type="AlphaFoldDB" id="X6NLV4"/>
<dbReference type="InterPro" id="IPR021897">
    <property type="entry name" value="FAP206"/>
</dbReference>
<dbReference type="Pfam" id="PF12018">
    <property type="entry name" value="FAP206"/>
    <property type="match status" value="1"/>
</dbReference>
<name>X6NLV4_RETFI</name>
<gene>
    <name evidence="9" type="ORF">RFI_10158</name>
</gene>
<dbReference type="GO" id="GO:0030030">
    <property type="term" value="P:cell projection organization"/>
    <property type="evidence" value="ECO:0007669"/>
    <property type="project" value="UniProtKB-KW"/>
</dbReference>
<evidence type="ECO:0000256" key="3">
    <source>
        <dbReference type="ARBA" id="ARBA00021602"/>
    </source>
</evidence>
<proteinExistence type="inferred from homology"/>
<dbReference type="GO" id="GO:0005930">
    <property type="term" value="C:axoneme"/>
    <property type="evidence" value="ECO:0007669"/>
    <property type="project" value="UniProtKB-SubCell"/>
</dbReference>
<evidence type="ECO:0000256" key="7">
    <source>
        <dbReference type="ARBA" id="ARBA00023212"/>
    </source>
</evidence>
<dbReference type="OrthoDB" id="10251073at2759"/>
<comment type="similarity">
    <text evidence="2">Belongs to the CFAP206 family.</text>
</comment>
<keyword evidence="4" id="KW-0963">Cytoplasm</keyword>
<keyword evidence="7" id="KW-0206">Cytoskeleton</keyword>
<keyword evidence="5" id="KW-0970">Cilium biogenesis/degradation</keyword>
<evidence type="ECO:0000313" key="10">
    <source>
        <dbReference type="Proteomes" id="UP000023152"/>
    </source>
</evidence>
<protein>
    <recommendedName>
        <fullName evidence="3">Cilia- and flagella-associated protein 206</fullName>
    </recommendedName>
</protein>
<keyword evidence="8" id="KW-0966">Cell projection</keyword>
<dbReference type="EMBL" id="ASPP01007534">
    <property type="protein sequence ID" value="ETO26976.1"/>
    <property type="molecule type" value="Genomic_DNA"/>
</dbReference>
<evidence type="ECO:0000256" key="6">
    <source>
        <dbReference type="ARBA" id="ARBA00023069"/>
    </source>
</evidence>
<dbReference type="Proteomes" id="UP000023152">
    <property type="component" value="Unassembled WGS sequence"/>
</dbReference>
<reference evidence="9 10" key="1">
    <citation type="journal article" date="2013" name="Curr. Biol.">
        <title>The Genome of the Foraminiferan Reticulomyxa filosa.</title>
        <authorList>
            <person name="Glockner G."/>
            <person name="Hulsmann N."/>
            <person name="Schleicher M."/>
            <person name="Noegel A.A."/>
            <person name="Eichinger L."/>
            <person name="Gallinger C."/>
            <person name="Pawlowski J."/>
            <person name="Sierra R."/>
            <person name="Euteneuer U."/>
            <person name="Pillet L."/>
            <person name="Moustafa A."/>
            <person name="Platzer M."/>
            <person name="Groth M."/>
            <person name="Szafranski K."/>
            <person name="Schliwa M."/>
        </authorList>
    </citation>
    <scope>NUCLEOTIDE SEQUENCE [LARGE SCALE GENOMIC DNA]</scope>
</reference>
<dbReference type="GO" id="GO:0036064">
    <property type="term" value="C:ciliary basal body"/>
    <property type="evidence" value="ECO:0007669"/>
    <property type="project" value="TreeGrafter"/>
</dbReference>
<evidence type="ECO:0000313" key="9">
    <source>
        <dbReference type="EMBL" id="ETO26976.1"/>
    </source>
</evidence>
<sequence>MEYCVFQLSRQLSNQITAGKKGDPENNAINGTLSLIVLISTLAKVLLKKDEVETILGECCQLMLSNKNPKWENLKMQSQVNVRSQALRQHAKLARTQFEQFQKKCFAEIIEKPLHTNDKINEVTVKLVDMLCFQHKFTEAIDKIDISIERDIRVALEEVMRSSSIDHFKLLDPPSKCNFLLNILNTAYGVRLYRKCAKTGGLGISDKLIELRDLTNDQIHWVQKRVRLYYDVINYKVLSPESLNTSFERLKDELNNRCQYLQYNQILFDECHQAIDHVEAIHKKYLLELDKLTYNLQNEFSKLPNDAMASFANLSIYWSELAEEKRIHQLRKKLCAVVKRFECSYDACLKYAEIELSLSHKGFMESKPLATVQKEGNKCIDNGHVEQGSSTNAKDDNKYEWNEFSTNQFYYCNGFCPVTLIEKRGLLFFGKQGYVAEHQGRKMLCHSSERLSKVTENPSKFVFFFFKKKKKKSVTPNKVLQQKKKKKIIINK</sequence>
<evidence type="ECO:0000256" key="5">
    <source>
        <dbReference type="ARBA" id="ARBA00022794"/>
    </source>
</evidence>
<keyword evidence="10" id="KW-1185">Reference proteome</keyword>